<feature type="transmembrane region" description="Helical" evidence="5">
    <location>
        <begin position="396"/>
        <end position="419"/>
    </location>
</feature>
<evidence type="ECO:0000256" key="3">
    <source>
        <dbReference type="ARBA" id="ARBA00022989"/>
    </source>
</evidence>
<feature type="transmembrane region" description="Helical" evidence="5">
    <location>
        <begin position="448"/>
        <end position="466"/>
    </location>
</feature>
<gene>
    <name evidence="7" type="ORF">CQ405_00270</name>
</gene>
<keyword evidence="8" id="KW-1185">Reference proteome</keyword>
<accession>A0A2P8R3F9</accession>
<keyword evidence="3 5" id="KW-1133">Transmembrane helix</keyword>
<dbReference type="InterPro" id="IPR049453">
    <property type="entry name" value="Memb_transporter_dom"/>
</dbReference>
<evidence type="ECO:0000313" key="7">
    <source>
        <dbReference type="EMBL" id="PSM53025.1"/>
    </source>
</evidence>
<feature type="transmembrane region" description="Helical" evidence="5">
    <location>
        <begin position="472"/>
        <end position="494"/>
    </location>
</feature>
<sequence>MKDKLKLYIYTYDPANFGIIYSIKAVLSLLISFSFSYFLLGFGASILSIQATIGIYFLNPLDGSNKEKLFYLILFTLLCLTFIFLETYFHKINPWLFIPIFFWFFIASMSLIYSENLNKTLISSTFTSIIIYASKDAFSGSIETFDLMAGFMLGSIIGISIRILNFTGYGEFTKKNFAIIINNLKLVNNSKNSYEFKFWQNKTVLLLENLKNIFSKQSVNYKDSSLIKNQTRALFYLYKMEEILYLISTIRIKYFSDNKRKILFKRLQNEIDYNLNELKNLFKNEPVNLKFDTYDRIKSLKEMPIFMASLDVLYNLFKIIVAGGEEKIVLKTRKNTFSMRKLKDSISLNNTLFQYSFKFAIAISSGVFITNFFNISKGMWVSLGVITVMRMKIDNIKLIIQDSVISTLFGIIVGISIVLLFQNSLFLFIIIPIVLFLLFYLKPFPYPVWNFSLIVAMTFLFSIISNNFSELIMFRFLSMCFGFAIALLISKLFWPIRSKDEIMPLFKQNITDLSKLMKDIATAENDINIRERIGTILKNLNEFNNIIKSSKKDSYQKLHDFSMNITLNLFRLTTYINSIKIENYDIIKNDLTILRRRFDMIDKKLNHLPYYFYENSSELFLNKDKRILLLMERIAKDQEDIYLFFN</sequence>
<keyword evidence="4 5" id="KW-0472">Membrane</keyword>
<keyword evidence="2 5" id="KW-0812">Transmembrane</keyword>
<evidence type="ECO:0000256" key="2">
    <source>
        <dbReference type="ARBA" id="ARBA00022692"/>
    </source>
</evidence>
<dbReference type="EMBL" id="PDHH01000001">
    <property type="protein sequence ID" value="PSM53025.1"/>
    <property type="molecule type" value="Genomic_DNA"/>
</dbReference>
<dbReference type="Pfam" id="PF13515">
    <property type="entry name" value="FUSC_2"/>
    <property type="match status" value="1"/>
</dbReference>
<feature type="transmembrane region" description="Helical" evidence="5">
    <location>
        <begin position="355"/>
        <end position="375"/>
    </location>
</feature>
<evidence type="ECO:0000313" key="8">
    <source>
        <dbReference type="Proteomes" id="UP000240535"/>
    </source>
</evidence>
<dbReference type="GO" id="GO:0016020">
    <property type="term" value="C:membrane"/>
    <property type="evidence" value="ECO:0007669"/>
    <property type="project" value="UniProtKB-SubCell"/>
</dbReference>
<feature type="domain" description="Integral membrane bound transporter" evidence="6">
    <location>
        <begin position="367"/>
        <end position="489"/>
    </location>
</feature>
<reference evidence="8" key="1">
    <citation type="submission" date="2017-10" db="EMBL/GenBank/DDBJ databases">
        <title>Campylobacter species from seals.</title>
        <authorList>
            <person name="Gilbert M.J."/>
            <person name="Zomer A.L."/>
            <person name="Timmerman A.J."/>
            <person name="Duim B."/>
            <person name="Wagenaar J.A."/>
        </authorList>
    </citation>
    <scope>NUCLEOTIDE SEQUENCE [LARGE SCALE GENOMIC DNA]</scope>
    <source>
        <strain evidence="8">17S00004-5</strain>
    </source>
</reference>
<evidence type="ECO:0000256" key="4">
    <source>
        <dbReference type="ARBA" id="ARBA00023136"/>
    </source>
</evidence>
<feature type="transmembrane region" description="Helical" evidence="5">
    <location>
        <begin position="95"/>
        <end position="113"/>
    </location>
</feature>
<evidence type="ECO:0000256" key="5">
    <source>
        <dbReference type="SAM" id="Phobius"/>
    </source>
</evidence>
<comment type="subcellular location">
    <subcellularLocation>
        <location evidence="1">Membrane</location>
        <topology evidence="1">Multi-pass membrane protein</topology>
    </subcellularLocation>
</comment>
<proteinExistence type="predicted"/>
<feature type="transmembrane region" description="Helical" evidence="5">
    <location>
        <begin position="425"/>
        <end position="441"/>
    </location>
</feature>
<evidence type="ECO:0000259" key="6">
    <source>
        <dbReference type="Pfam" id="PF13515"/>
    </source>
</evidence>
<organism evidence="7 8">
    <name type="scientific">Campylobacter blaseri</name>
    <dbReference type="NCBI Taxonomy" id="2042961"/>
    <lineage>
        <taxon>Bacteria</taxon>
        <taxon>Pseudomonadati</taxon>
        <taxon>Campylobacterota</taxon>
        <taxon>Epsilonproteobacteria</taxon>
        <taxon>Campylobacterales</taxon>
        <taxon>Campylobacteraceae</taxon>
        <taxon>Campylobacter</taxon>
    </lineage>
</organism>
<dbReference type="AlphaFoldDB" id="A0A2P8R3F9"/>
<evidence type="ECO:0000256" key="1">
    <source>
        <dbReference type="ARBA" id="ARBA00004141"/>
    </source>
</evidence>
<feature type="transmembrane region" description="Helical" evidence="5">
    <location>
        <begin position="147"/>
        <end position="165"/>
    </location>
</feature>
<feature type="transmembrane region" description="Helical" evidence="5">
    <location>
        <begin position="37"/>
        <end position="57"/>
    </location>
</feature>
<name>A0A2P8R3F9_9BACT</name>
<comment type="caution">
    <text evidence="7">The sequence shown here is derived from an EMBL/GenBank/DDBJ whole genome shotgun (WGS) entry which is preliminary data.</text>
</comment>
<dbReference type="Proteomes" id="UP000240535">
    <property type="component" value="Unassembled WGS sequence"/>
</dbReference>
<feature type="transmembrane region" description="Helical" evidence="5">
    <location>
        <begin position="69"/>
        <end position="89"/>
    </location>
</feature>
<protein>
    <recommendedName>
        <fullName evidence="6">Integral membrane bound transporter domain-containing protein</fullName>
    </recommendedName>
</protein>